<dbReference type="RefSeq" id="WP_035613161.1">
    <property type="nucleotide sequence ID" value="NZ_ARYK01000001.1"/>
</dbReference>
<dbReference type="PATRIC" id="fig|1280950.3.peg.497"/>
<evidence type="ECO:0000256" key="1">
    <source>
        <dbReference type="SAM" id="SignalP"/>
    </source>
</evidence>
<keyword evidence="1" id="KW-0732">Signal</keyword>
<organism evidence="2 3">
    <name type="scientific">Hyphomonas johnsonii MHS-2</name>
    <dbReference type="NCBI Taxonomy" id="1280950"/>
    <lineage>
        <taxon>Bacteria</taxon>
        <taxon>Pseudomonadati</taxon>
        <taxon>Pseudomonadota</taxon>
        <taxon>Alphaproteobacteria</taxon>
        <taxon>Hyphomonadales</taxon>
        <taxon>Hyphomonadaceae</taxon>
        <taxon>Hyphomonas</taxon>
    </lineage>
</organism>
<proteinExistence type="predicted"/>
<comment type="caution">
    <text evidence="2">The sequence shown here is derived from an EMBL/GenBank/DDBJ whole genome shotgun (WGS) entry which is preliminary data.</text>
</comment>
<name>A0A059FUL4_9PROT</name>
<evidence type="ECO:0000313" key="3">
    <source>
        <dbReference type="Proteomes" id="UP000025171"/>
    </source>
</evidence>
<keyword evidence="3" id="KW-1185">Reference proteome</keyword>
<accession>A0A059FUL4</accession>
<feature type="chain" id="PRO_5001577711" description="Lipoprotein" evidence="1">
    <location>
        <begin position="21"/>
        <end position="220"/>
    </location>
</feature>
<gene>
    <name evidence="2" type="ORF">HJO_02440</name>
</gene>
<dbReference type="EMBL" id="ARYK01000001">
    <property type="protein sequence ID" value="KCZ94196.1"/>
    <property type="molecule type" value="Genomic_DNA"/>
</dbReference>
<protein>
    <recommendedName>
        <fullName evidence="4">Lipoprotein</fullName>
    </recommendedName>
</protein>
<evidence type="ECO:0000313" key="2">
    <source>
        <dbReference type="EMBL" id="KCZ94196.1"/>
    </source>
</evidence>
<evidence type="ECO:0008006" key="4">
    <source>
        <dbReference type="Google" id="ProtNLM"/>
    </source>
</evidence>
<reference evidence="2 3" key="1">
    <citation type="journal article" date="2014" name="Antonie Van Leeuwenhoek">
        <title>Hyphomonas beringensis sp. nov. and Hyphomonas chukchiensis sp. nov., isolated from surface seawater of the Bering Sea and Chukchi Sea.</title>
        <authorList>
            <person name="Li C."/>
            <person name="Lai Q."/>
            <person name="Li G."/>
            <person name="Dong C."/>
            <person name="Wang J."/>
            <person name="Liao Y."/>
            <person name="Shao Z."/>
        </authorList>
    </citation>
    <scope>NUCLEOTIDE SEQUENCE [LARGE SCALE GENOMIC DNA]</scope>
    <source>
        <strain evidence="2 3">MHS-2</strain>
    </source>
</reference>
<feature type="signal peptide" evidence="1">
    <location>
        <begin position="1"/>
        <end position="20"/>
    </location>
</feature>
<dbReference type="AlphaFoldDB" id="A0A059FUL4"/>
<dbReference type="Proteomes" id="UP000025171">
    <property type="component" value="Unassembled WGS sequence"/>
</dbReference>
<sequence>MKLLAIGLAAAILVAPFASAQSAAERAAALKQWKADCSQEDPDLRLAYIEDAIVNQGATVARLCARQALESSDPDTRALGLRAALAMTEVLSLPFDMPIEYQTALAEAQKQGQDEVDAVNRKWSNALSLRKNLGGSFGFQQYRVSIESNTTEWLTKTYRGNFDKDEKSKITSTADSVRIEGTYGCCDPVAIDLRLGAGGVLSGTGMLDGIGPFPIVAEIL</sequence>